<dbReference type="InterPro" id="IPR050980">
    <property type="entry name" value="2C_sensor_his_kinase"/>
</dbReference>
<evidence type="ECO:0000259" key="11">
    <source>
        <dbReference type="PROSITE" id="PS50109"/>
    </source>
</evidence>
<evidence type="ECO:0000256" key="1">
    <source>
        <dbReference type="ARBA" id="ARBA00000085"/>
    </source>
</evidence>
<dbReference type="EMBL" id="JBHLXP010000003">
    <property type="protein sequence ID" value="MFC0049516.1"/>
    <property type="molecule type" value="Genomic_DNA"/>
</dbReference>
<dbReference type="CDD" id="cd00082">
    <property type="entry name" value="HisKA"/>
    <property type="match status" value="1"/>
</dbReference>
<comment type="catalytic activity">
    <reaction evidence="1">
        <text>ATP + protein L-histidine = ADP + protein N-phospho-L-histidine.</text>
        <dbReference type="EC" id="2.7.13.3"/>
    </reaction>
</comment>
<dbReference type="PANTHER" id="PTHR44936">
    <property type="entry name" value="SENSOR PROTEIN CREC"/>
    <property type="match status" value="1"/>
</dbReference>
<evidence type="ECO:0000256" key="6">
    <source>
        <dbReference type="ARBA" id="ARBA00022679"/>
    </source>
</evidence>
<dbReference type="SMART" id="SM00387">
    <property type="entry name" value="HATPase_c"/>
    <property type="match status" value="1"/>
</dbReference>
<evidence type="ECO:0000256" key="8">
    <source>
        <dbReference type="ARBA" id="ARBA00022777"/>
    </source>
</evidence>
<dbReference type="Pfam" id="PF02518">
    <property type="entry name" value="HATPase_c"/>
    <property type="match status" value="1"/>
</dbReference>
<evidence type="ECO:0000256" key="9">
    <source>
        <dbReference type="ARBA" id="ARBA00022840"/>
    </source>
</evidence>
<accession>A0ABV6BF58</accession>
<dbReference type="PANTHER" id="PTHR44936:SF10">
    <property type="entry name" value="SENSOR PROTEIN RSTB"/>
    <property type="match status" value="1"/>
</dbReference>
<dbReference type="Gene3D" id="3.30.565.10">
    <property type="entry name" value="Histidine kinase-like ATPase, C-terminal domain"/>
    <property type="match status" value="1"/>
</dbReference>
<dbReference type="InterPro" id="IPR036890">
    <property type="entry name" value="HATPase_C_sf"/>
</dbReference>
<dbReference type="GO" id="GO:0005524">
    <property type="term" value="F:ATP binding"/>
    <property type="evidence" value="ECO:0007669"/>
    <property type="project" value="UniProtKB-KW"/>
</dbReference>
<dbReference type="PROSITE" id="PS50109">
    <property type="entry name" value="HIS_KIN"/>
    <property type="match status" value="1"/>
</dbReference>
<dbReference type="InterPro" id="IPR004358">
    <property type="entry name" value="Sig_transdc_His_kin-like_C"/>
</dbReference>
<dbReference type="SMART" id="SM00388">
    <property type="entry name" value="HisKA"/>
    <property type="match status" value="1"/>
</dbReference>
<sequence>MRRLFLRFYLFILLVLLAIGWSVERLWEQSQSPELPGWVELLGQSLAYQLTTPDLSAEQVAAQLNLPLQSLPAQSIAWSEAEQQALERGQLVPLFSDNQVYFYQTQQDQLLQFGPVQVEAPVHNTYLFTLLFFLLLGVALAGWLWPVARDIERLQRQLHQFGQGMQLPDPPLPDSSLLAPIARSVRQMASQIIRLMSLQREMTHAVSHELRTPLARLKFALELQPLADSEKQAMQQDLAELDQLVDEMLDYARLEAQTVRLTFEEVDLVELLENLLEKLAPLPGAPILLQRPARLRWTCDGHYLERALQNLLLNAKRYAHSQVMLTVQQHGNRLQLVVEDDGPGIPPDQREAILQPFVRVDQSRSRDKGGFGLGLAIVSRIVGWHQGRLSIDDSLLGGARFSLSLPAEPAGSKKKPRPE</sequence>
<evidence type="ECO:0000256" key="5">
    <source>
        <dbReference type="ARBA" id="ARBA00022553"/>
    </source>
</evidence>
<keyword evidence="13" id="KW-1185">Reference proteome</keyword>
<feature type="transmembrane region" description="Helical" evidence="10">
    <location>
        <begin position="126"/>
        <end position="148"/>
    </location>
</feature>
<evidence type="ECO:0000313" key="13">
    <source>
        <dbReference type="Proteomes" id="UP001589813"/>
    </source>
</evidence>
<dbReference type="InterPro" id="IPR005467">
    <property type="entry name" value="His_kinase_dom"/>
</dbReference>
<comment type="caution">
    <text evidence="12">The sequence shown here is derived from an EMBL/GenBank/DDBJ whole genome shotgun (WGS) entry which is preliminary data.</text>
</comment>
<gene>
    <name evidence="12" type="ORF">ACFFJP_14565</name>
</gene>
<dbReference type="InterPro" id="IPR003661">
    <property type="entry name" value="HisK_dim/P_dom"/>
</dbReference>
<keyword evidence="10" id="KW-1133">Transmembrane helix</keyword>
<evidence type="ECO:0000256" key="3">
    <source>
        <dbReference type="ARBA" id="ARBA00012438"/>
    </source>
</evidence>
<protein>
    <recommendedName>
        <fullName evidence="3">histidine kinase</fullName>
        <ecNumber evidence="3">2.7.13.3</ecNumber>
    </recommendedName>
</protein>
<dbReference type="Pfam" id="PF00512">
    <property type="entry name" value="HisKA"/>
    <property type="match status" value="1"/>
</dbReference>
<keyword evidence="10" id="KW-0472">Membrane</keyword>
<keyword evidence="5" id="KW-0597">Phosphoprotein</keyword>
<keyword evidence="6" id="KW-0808">Transferase</keyword>
<dbReference type="InterPro" id="IPR036097">
    <property type="entry name" value="HisK_dim/P_sf"/>
</dbReference>
<organism evidence="12 13">
    <name type="scientific">Rheinheimera tilapiae</name>
    <dbReference type="NCBI Taxonomy" id="875043"/>
    <lineage>
        <taxon>Bacteria</taxon>
        <taxon>Pseudomonadati</taxon>
        <taxon>Pseudomonadota</taxon>
        <taxon>Gammaproteobacteria</taxon>
        <taxon>Chromatiales</taxon>
        <taxon>Chromatiaceae</taxon>
        <taxon>Rheinheimera</taxon>
    </lineage>
</organism>
<evidence type="ECO:0000256" key="4">
    <source>
        <dbReference type="ARBA" id="ARBA00022475"/>
    </source>
</evidence>
<dbReference type="RefSeq" id="WP_377245498.1">
    <property type="nucleotide sequence ID" value="NZ_JBHLXP010000003.1"/>
</dbReference>
<dbReference type="Gene3D" id="1.10.287.130">
    <property type="match status" value="1"/>
</dbReference>
<reference evidence="12 13" key="1">
    <citation type="submission" date="2024-09" db="EMBL/GenBank/DDBJ databases">
        <authorList>
            <person name="Sun Q."/>
            <person name="Mori K."/>
        </authorList>
    </citation>
    <scope>NUCLEOTIDE SEQUENCE [LARGE SCALE GENOMIC DNA]</scope>
    <source>
        <strain evidence="12 13">KCTC 23315</strain>
    </source>
</reference>
<keyword evidence="10" id="KW-0812">Transmembrane</keyword>
<dbReference type="PRINTS" id="PR00344">
    <property type="entry name" value="BCTRLSENSOR"/>
</dbReference>
<evidence type="ECO:0000256" key="7">
    <source>
        <dbReference type="ARBA" id="ARBA00022741"/>
    </source>
</evidence>
<keyword evidence="8" id="KW-0418">Kinase</keyword>
<evidence type="ECO:0000256" key="10">
    <source>
        <dbReference type="SAM" id="Phobius"/>
    </source>
</evidence>
<keyword evidence="9 12" id="KW-0067">ATP-binding</keyword>
<evidence type="ECO:0000313" key="12">
    <source>
        <dbReference type="EMBL" id="MFC0049516.1"/>
    </source>
</evidence>
<dbReference type="InterPro" id="IPR003594">
    <property type="entry name" value="HATPase_dom"/>
</dbReference>
<keyword evidence="7" id="KW-0547">Nucleotide-binding</keyword>
<feature type="domain" description="Histidine kinase" evidence="11">
    <location>
        <begin position="205"/>
        <end position="409"/>
    </location>
</feature>
<dbReference type="SUPFAM" id="SSF47384">
    <property type="entry name" value="Homodimeric domain of signal transducing histidine kinase"/>
    <property type="match status" value="1"/>
</dbReference>
<evidence type="ECO:0000256" key="2">
    <source>
        <dbReference type="ARBA" id="ARBA00004651"/>
    </source>
</evidence>
<dbReference type="Proteomes" id="UP001589813">
    <property type="component" value="Unassembled WGS sequence"/>
</dbReference>
<name>A0ABV6BF58_9GAMM</name>
<keyword evidence="4" id="KW-1003">Cell membrane</keyword>
<dbReference type="SUPFAM" id="SSF55874">
    <property type="entry name" value="ATPase domain of HSP90 chaperone/DNA topoisomerase II/histidine kinase"/>
    <property type="match status" value="1"/>
</dbReference>
<proteinExistence type="predicted"/>
<comment type="subcellular location">
    <subcellularLocation>
        <location evidence="2">Cell membrane</location>
        <topology evidence="2">Multi-pass membrane protein</topology>
    </subcellularLocation>
</comment>
<dbReference type="EC" id="2.7.13.3" evidence="3"/>